<comment type="caution">
    <text evidence="3">The sequence shown here is derived from an EMBL/GenBank/DDBJ whole genome shotgun (WGS) entry which is preliminary data.</text>
</comment>
<evidence type="ECO:0000313" key="3">
    <source>
        <dbReference type="EMBL" id="OTA32748.1"/>
    </source>
</evidence>
<evidence type="ECO:0000313" key="4">
    <source>
        <dbReference type="Proteomes" id="UP000194280"/>
    </source>
</evidence>
<evidence type="ECO:0000256" key="1">
    <source>
        <dbReference type="ARBA" id="ARBA00037226"/>
    </source>
</evidence>
<dbReference type="EMBL" id="MUNK01000087">
    <property type="protein sequence ID" value="OTA32748.1"/>
    <property type="molecule type" value="Genomic_DNA"/>
</dbReference>
<dbReference type="InterPro" id="IPR019832">
    <property type="entry name" value="Mn/Fe_SOD_C"/>
</dbReference>
<proteinExistence type="predicted"/>
<dbReference type="PANTHER" id="PTHR43595">
    <property type="entry name" value="37S RIBOSOMAL PROTEIN S26, MITOCHONDRIAL"/>
    <property type="match status" value="1"/>
</dbReference>
<dbReference type="PANTHER" id="PTHR43595:SF2">
    <property type="entry name" value="SMALL RIBOSOMAL SUBUNIT PROTEIN MS42"/>
    <property type="match status" value="1"/>
</dbReference>
<dbReference type="VEuPathDB" id="FungiDB:BTJ68_06557"/>
<dbReference type="OrthoDB" id="275227at2759"/>
<dbReference type="SUPFAM" id="SSF46609">
    <property type="entry name" value="Fe,Mn superoxide dismutase (SOD), N-terminal domain"/>
    <property type="match status" value="1"/>
</dbReference>
<dbReference type="InterPro" id="IPR036324">
    <property type="entry name" value="Mn/Fe_SOD_N_sf"/>
</dbReference>
<dbReference type="Pfam" id="PF02777">
    <property type="entry name" value="Sod_Fe_C"/>
    <property type="match status" value="2"/>
</dbReference>
<name>A0A1Z5T9U2_HORWE</name>
<dbReference type="Proteomes" id="UP000194280">
    <property type="component" value="Unassembled WGS sequence"/>
</dbReference>
<feature type="domain" description="Manganese/iron superoxide dismutase C-terminal" evidence="2">
    <location>
        <begin position="263"/>
        <end position="312"/>
    </location>
</feature>
<dbReference type="InParanoid" id="A0A1Z5T9U2"/>
<organism evidence="3 4">
    <name type="scientific">Hortaea werneckii EXF-2000</name>
    <dbReference type="NCBI Taxonomy" id="1157616"/>
    <lineage>
        <taxon>Eukaryota</taxon>
        <taxon>Fungi</taxon>
        <taxon>Dikarya</taxon>
        <taxon>Ascomycota</taxon>
        <taxon>Pezizomycotina</taxon>
        <taxon>Dothideomycetes</taxon>
        <taxon>Dothideomycetidae</taxon>
        <taxon>Mycosphaerellales</taxon>
        <taxon>Teratosphaeriaceae</taxon>
        <taxon>Hortaea</taxon>
    </lineage>
</organism>
<gene>
    <name evidence="3" type="ORF">BTJ68_06557</name>
</gene>
<dbReference type="GO" id="GO:0004784">
    <property type="term" value="F:superoxide dismutase activity"/>
    <property type="evidence" value="ECO:0007669"/>
    <property type="project" value="InterPro"/>
</dbReference>
<dbReference type="FunCoup" id="A0A1Z5T9U2">
    <property type="interactions" value="200"/>
</dbReference>
<dbReference type="Gene3D" id="3.55.40.20">
    <property type="entry name" value="Iron/manganese superoxide dismutase, C-terminal domain"/>
    <property type="match status" value="1"/>
</dbReference>
<dbReference type="SUPFAM" id="SSF54719">
    <property type="entry name" value="Fe,Mn superoxide dismutase (SOD), C-terminal domain"/>
    <property type="match status" value="1"/>
</dbReference>
<dbReference type="GO" id="GO:0005737">
    <property type="term" value="C:cytoplasm"/>
    <property type="evidence" value="ECO:0007669"/>
    <property type="project" value="TreeGrafter"/>
</dbReference>
<accession>A0A1Z5T9U2</accession>
<dbReference type="InterPro" id="IPR036314">
    <property type="entry name" value="SOD_C_sf"/>
</dbReference>
<reference evidence="3 4" key="1">
    <citation type="submission" date="2017-01" db="EMBL/GenBank/DDBJ databases">
        <title>The recent genome duplication of the halophilic yeast Hortaea werneckii: insights from long-read sequencing.</title>
        <authorList>
            <person name="Sinha S."/>
            <person name="Flibotte S."/>
            <person name="Neira M."/>
            <person name="Lenassi M."/>
            <person name="Gostincar C."/>
            <person name="Stajich J.E."/>
            <person name="Nislow C.E."/>
        </authorList>
    </citation>
    <scope>NUCLEOTIDE SEQUENCE [LARGE SCALE GENOMIC DNA]</scope>
    <source>
        <strain evidence="3 4">EXF-2000</strain>
    </source>
</reference>
<keyword evidence="4" id="KW-1185">Reference proteome</keyword>
<dbReference type="AlphaFoldDB" id="A0A1Z5T9U2"/>
<feature type="domain" description="Manganese/iron superoxide dismutase C-terminal" evidence="2">
    <location>
        <begin position="152"/>
        <end position="191"/>
    </location>
</feature>
<comment type="function">
    <text evidence="1">Component of the mitochondrial ribosome (mitoribosome), a dedicated translation machinery responsible for the synthesis of mitochondrial genome-encoded proteins, including at least some of the essential transmembrane subunits of the mitochondrial respiratory chain. The mitoribosomes are attached to the mitochondrial inner membrane and translation products are cotranslationally integrated into the membrane.</text>
</comment>
<sequence>MITRRLARQASAFSQSTPWTCPSCTRAIAAPSRTTIASSPSRFLSTTRPLFLRDVPKLAHQDRFTTDGIPGLLSPGGFKIAWLDYQRLMVEKLNDLTAGEPFENSQTKDLVLRFARDPLAASLFNHASMAHNNNFFFSGLSTSPLRLDAVPNVKESLIDTFGSIETLKATMLDTASAMFGPGFVWLVWARDLNNPTSGQAGRHGAWRILSTYLAGTPYPEAGYRQQGLDTNTSNASEYKGYMNQQPANAVGSFGPFSTSAQKQSKLPPGGTNIMPVLCVNTWEHVWLRDYGIHGKRAFLSDWWNCIDWSVVEGNTPGEAKGQNTWVRA</sequence>
<dbReference type="GO" id="GO:0046872">
    <property type="term" value="F:metal ion binding"/>
    <property type="evidence" value="ECO:0007669"/>
    <property type="project" value="InterPro"/>
</dbReference>
<evidence type="ECO:0000259" key="2">
    <source>
        <dbReference type="Pfam" id="PF02777"/>
    </source>
</evidence>
<protein>
    <recommendedName>
        <fullName evidence="2">Manganese/iron superoxide dismutase C-terminal domain-containing protein</fullName>
    </recommendedName>
</protein>
<dbReference type="STRING" id="1157616.A0A1Z5T9U2"/>